<protein>
    <submittedName>
        <fullName evidence="1">Uncharacterized protein</fullName>
    </submittedName>
</protein>
<proteinExistence type="predicted"/>
<keyword evidence="2" id="KW-1185">Reference proteome</keyword>
<dbReference type="Proteomes" id="UP001437256">
    <property type="component" value="Unassembled WGS sequence"/>
</dbReference>
<comment type="caution">
    <text evidence="1">The sequence shown here is derived from an EMBL/GenBank/DDBJ whole genome shotgun (WGS) entry which is preliminary data.</text>
</comment>
<gene>
    <name evidence="1" type="ORF">AAF712_011277</name>
</gene>
<reference evidence="1 2" key="1">
    <citation type="submission" date="2024-05" db="EMBL/GenBank/DDBJ databases">
        <title>A draft genome resource for the thread blight pathogen Marasmius tenuissimus strain MS-2.</title>
        <authorList>
            <person name="Yulfo-Soto G.E."/>
            <person name="Baruah I.K."/>
            <person name="Amoako-Attah I."/>
            <person name="Bukari Y."/>
            <person name="Meinhardt L.W."/>
            <person name="Bailey B.A."/>
            <person name="Cohen S.P."/>
        </authorList>
    </citation>
    <scope>NUCLEOTIDE SEQUENCE [LARGE SCALE GENOMIC DNA]</scope>
    <source>
        <strain evidence="1 2">MS-2</strain>
    </source>
</reference>
<dbReference type="EMBL" id="JBBXMP010000120">
    <property type="protein sequence ID" value="KAL0061901.1"/>
    <property type="molecule type" value="Genomic_DNA"/>
</dbReference>
<accession>A0ABR2ZK14</accession>
<evidence type="ECO:0000313" key="1">
    <source>
        <dbReference type="EMBL" id="KAL0061901.1"/>
    </source>
</evidence>
<organism evidence="1 2">
    <name type="scientific">Marasmius tenuissimus</name>
    <dbReference type="NCBI Taxonomy" id="585030"/>
    <lineage>
        <taxon>Eukaryota</taxon>
        <taxon>Fungi</taxon>
        <taxon>Dikarya</taxon>
        <taxon>Basidiomycota</taxon>
        <taxon>Agaricomycotina</taxon>
        <taxon>Agaricomycetes</taxon>
        <taxon>Agaricomycetidae</taxon>
        <taxon>Agaricales</taxon>
        <taxon>Marasmiineae</taxon>
        <taxon>Marasmiaceae</taxon>
        <taxon>Marasmius</taxon>
    </lineage>
</organism>
<sequence>MFGRALKGLDAVDNQFRQNLDEGDVEHHKVETTVDGQEAIELSNRYVTCKGATNGVAEIGMDNIIDPRGYLSALMNDKYIRTEENVVEYYELLETGVEGTRAYGRAPPKRFKKGDIVEAQFSLSCVSLGQRSGNKWRMVGVLRSLTLLDGRYTEEATQAERDDYKRGAGEKLGYTRRDESKVATSAGVLKRKIGHGTAMEYETKTTDDSGDIIIADAKKKLD</sequence>
<evidence type="ECO:0000313" key="2">
    <source>
        <dbReference type="Proteomes" id="UP001437256"/>
    </source>
</evidence>
<name>A0ABR2ZK14_9AGAR</name>